<proteinExistence type="predicted"/>
<reference evidence="1" key="1">
    <citation type="submission" date="2020-11" db="EMBL/GenBank/DDBJ databases">
        <authorList>
            <person name="Tran Van P."/>
        </authorList>
    </citation>
    <scope>NUCLEOTIDE SEQUENCE</scope>
</reference>
<organism evidence="1">
    <name type="scientific">Medioppia subpectinata</name>
    <dbReference type="NCBI Taxonomy" id="1979941"/>
    <lineage>
        <taxon>Eukaryota</taxon>
        <taxon>Metazoa</taxon>
        <taxon>Ecdysozoa</taxon>
        <taxon>Arthropoda</taxon>
        <taxon>Chelicerata</taxon>
        <taxon>Arachnida</taxon>
        <taxon>Acari</taxon>
        <taxon>Acariformes</taxon>
        <taxon>Sarcoptiformes</taxon>
        <taxon>Oribatida</taxon>
        <taxon>Brachypylina</taxon>
        <taxon>Oppioidea</taxon>
        <taxon>Oppiidae</taxon>
        <taxon>Medioppia</taxon>
    </lineage>
</organism>
<protein>
    <submittedName>
        <fullName evidence="1">Uncharacterized protein</fullName>
    </submittedName>
</protein>
<evidence type="ECO:0000313" key="1">
    <source>
        <dbReference type="EMBL" id="CAD7647693.1"/>
    </source>
</evidence>
<accession>A0A7R9LTR8</accession>
<keyword evidence="2" id="KW-1185">Reference proteome</keyword>
<dbReference type="Proteomes" id="UP000759131">
    <property type="component" value="Unassembled WGS sequence"/>
</dbReference>
<name>A0A7R9LTR8_9ACAR</name>
<evidence type="ECO:0000313" key="2">
    <source>
        <dbReference type="Proteomes" id="UP000759131"/>
    </source>
</evidence>
<dbReference type="EMBL" id="OC895352">
    <property type="protein sequence ID" value="CAD7647693.1"/>
    <property type="molecule type" value="Genomic_DNA"/>
</dbReference>
<sequence>MKTNTNFVCNSVHKSSRHESRLKTITTKLAIRRANEGLTGTADDTADQTVIIQ</sequence>
<gene>
    <name evidence="1" type="ORF">OSB1V03_LOCUS21570</name>
</gene>
<feature type="non-terminal residue" evidence="1">
    <location>
        <position position="53"/>
    </location>
</feature>
<dbReference type="EMBL" id="CAJPIZ010040777">
    <property type="protein sequence ID" value="CAG2121624.1"/>
    <property type="molecule type" value="Genomic_DNA"/>
</dbReference>
<dbReference type="AlphaFoldDB" id="A0A7R9LTR8"/>